<evidence type="ECO:0000313" key="6">
    <source>
        <dbReference type="EMBL" id="CAD8884287.1"/>
    </source>
</evidence>
<dbReference type="InterPro" id="IPR013598">
    <property type="entry name" value="Exportin-1/Importin-b-like"/>
</dbReference>
<dbReference type="GO" id="GO:0005634">
    <property type="term" value="C:nucleus"/>
    <property type="evidence" value="ECO:0007669"/>
    <property type="project" value="UniProtKB-SubCell"/>
</dbReference>
<evidence type="ECO:0000256" key="1">
    <source>
        <dbReference type="ARBA" id="ARBA00004123"/>
    </source>
</evidence>
<dbReference type="SUPFAM" id="SSF48371">
    <property type="entry name" value="ARM repeat"/>
    <property type="match status" value="1"/>
</dbReference>
<proteinExistence type="inferred from homology"/>
<dbReference type="GO" id="GO:0006606">
    <property type="term" value="P:protein import into nucleus"/>
    <property type="evidence" value="ECO:0007669"/>
    <property type="project" value="TreeGrafter"/>
</dbReference>
<feature type="domain" description="Exportin-1/Importin-beta-like" evidence="5">
    <location>
        <begin position="143"/>
        <end position="298"/>
    </location>
</feature>
<reference evidence="6" key="1">
    <citation type="submission" date="2021-01" db="EMBL/GenBank/DDBJ databases">
        <authorList>
            <person name="Corre E."/>
            <person name="Pelletier E."/>
            <person name="Niang G."/>
            <person name="Scheremetjew M."/>
            <person name="Finn R."/>
            <person name="Kale V."/>
            <person name="Holt S."/>
            <person name="Cochrane G."/>
            <person name="Meng A."/>
            <person name="Brown T."/>
            <person name="Cohen L."/>
        </authorList>
    </citation>
    <scope>NUCLEOTIDE SEQUENCE</scope>
    <source>
        <strain evidence="6">308</strain>
    </source>
</reference>
<dbReference type="InterPro" id="IPR057941">
    <property type="entry name" value="TPR_TNPO3_IPO13_2nd"/>
</dbReference>
<comment type="similarity">
    <text evidence="2">Belongs to the importin beta family.</text>
</comment>
<dbReference type="PANTHER" id="PTHR12363">
    <property type="entry name" value="TRANSPORTIN 3 AND IMPORTIN 13"/>
    <property type="match status" value="1"/>
</dbReference>
<dbReference type="InterPro" id="IPR016024">
    <property type="entry name" value="ARM-type_fold"/>
</dbReference>
<evidence type="ECO:0000256" key="4">
    <source>
        <dbReference type="ARBA" id="ARBA00023242"/>
    </source>
</evidence>
<dbReference type="PANTHER" id="PTHR12363:SF33">
    <property type="entry name" value="IMPORTIN-13"/>
    <property type="match status" value="1"/>
</dbReference>
<accession>A0A7S1BEY2</accession>
<evidence type="ECO:0000259" key="5">
    <source>
        <dbReference type="Pfam" id="PF08389"/>
    </source>
</evidence>
<dbReference type="AlphaFoldDB" id="A0A7S1BEY2"/>
<evidence type="ECO:0000256" key="3">
    <source>
        <dbReference type="ARBA" id="ARBA00022448"/>
    </source>
</evidence>
<dbReference type="Gene3D" id="1.25.10.10">
    <property type="entry name" value="Leucine-rich Repeat Variant"/>
    <property type="match status" value="1"/>
</dbReference>
<organism evidence="6">
    <name type="scientific">Corethron hystrix</name>
    <dbReference type="NCBI Taxonomy" id="216773"/>
    <lineage>
        <taxon>Eukaryota</taxon>
        <taxon>Sar</taxon>
        <taxon>Stramenopiles</taxon>
        <taxon>Ochrophyta</taxon>
        <taxon>Bacillariophyta</taxon>
        <taxon>Coscinodiscophyceae</taxon>
        <taxon>Corethrophycidae</taxon>
        <taxon>Corethrales</taxon>
        <taxon>Corethraceae</taxon>
        <taxon>Corethron</taxon>
    </lineage>
</organism>
<dbReference type="Pfam" id="PF24138">
    <property type="entry name" value="TPR_TNPO3_IPO13_2nd"/>
    <property type="match status" value="1"/>
</dbReference>
<comment type="subcellular location">
    <subcellularLocation>
        <location evidence="1">Nucleus</location>
    </subcellularLocation>
</comment>
<keyword evidence="4" id="KW-0539">Nucleus</keyword>
<name>A0A7S1BEY2_9STRA</name>
<dbReference type="InterPro" id="IPR051345">
    <property type="entry name" value="Importin_beta-like_NTR"/>
</dbReference>
<dbReference type="GO" id="GO:0005737">
    <property type="term" value="C:cytoplasm"/>
    <property type="evidence" value="ECO:0007669"/>
    <property type="project" value="TreeGrafter"/>
</dbReference>
<dbReference type="EMBL" id="HBFR01015797">
    <property type="protein sequence ID" value="CAD8884287.1"/>
    <property type="molecule type" value="Transcribed_RNA"/>
</dbReference>
<protein>
    <recommendedName>
        <fullName evidence="5">Exportin-1/Importin-beta-like domain-containing protein</fullName>
    </recommendedName>
</protein>
<evidence type="ECO:0000256" key="2">
    <source>
        <dbReference type="ARBA" id="ARBA00007991"/>
    </source>
</evidence>
<dbReference type="InterPro" id="IPR011989">
    <property type="entry name" value="ARM-like"/>
</dbReference>
<keyword evidence="3" id="KW-0813">Transport</keyword>
<gene>
    <name evidence="6" type="ORF">CHYS00102_LOCUS11484</name>
</gene>
<sequence>MSTAFSAAAKNLPPTLPNVVWALSAVFPPLKQPQLSSAAVSSHPFPGGRGAADKYLTHFQDMPEAWTVCDALLSSVTNTNTNNTNPSHLFFAAQTLHVKCREHACGIRQLPPDSLDSLRDGLIRHLRNLERHDGNGNVGGSNRALTTRLAMALSALAVQMSWETAPTDILRLAGLSAGEGGGISRATVLDLLSSLPEETDSRRLVLPDERTRDSYRGGLRAAAPQVLPYLDLCISERDTKSGNNDAVAVASLRCFSIWVRVVDMPSSLVATCLLLHRCFEALQDPDHSSSDFFEAAVDAVIGILRVYHHVNVDSNATDDALVRSMSSAVMALRPKFEAAMALAVQNTSAGGGFDGYCDQEDLLRGHCRIFTEMGESYMGLILNERDMGQMALVDLVLASSAIPDHEIASITLNFWYRFVHGLESLEPMSYRYARIDHYAPVVHRLLNICAKLLQYPEGEEDDISPDRMDDIRRDRYYVRDTVEDCCRVLGGNAVLNQVSISS</sequence>
<dbReference type="Pfam" id="PF08389">
    <property type="entry name" value="Xpo1"/>
    <property type="match status" value="1"/>
</dbReference>